<protein>
    <recommendedName>
        <fullName evidence="4">Core-binding (CB) domain-containing protein</fullName>
    </recommendedName>
</protein>
<dbReference type="InterPro" id="IPR011010">
    <property type="entry name" value="DNA_brk_join_enz"/>
</dbReference>
<keyword evidence="3" id="KW-1185">Reference proteome</keyword>
<evidence type="ECO:0000313" key="3">
    <source>
        <dbReference type="Proteomes" id="UP000251341"/>
    </source>
</evidence>
<dbReference type="AlphaFoldDB" id="A0A315EQB1"/>
<reference evidence="2 3" key="1">
    <citation type="submission" date="2017-04" db="EMBL/GenBank/DDBJ databases">
        <title>Unexpected and diverse lifestyles within the genus Limnohabitans.</title>
        <authorList>
            <person name="Kasalicky V."/>
            <person name="Mehrshad M."/>
            <person name="Andrei S.-A."/>
            <person name="Salcher M."/>
            <person name="Kratochvilova H."/>
            <person name="Simek K."/>
            <person name="Ghai R."/>
        </authorList>
    </citation>
    <scope>NUCLEOTIDE SEQUENCE [LARGE SCALE GENOMIC DNA]</scope>
    <source>
        <strain evidence="2 3">MWH-C5</strain>
    </source>
</reference>
<accession>A0A315EQB1</accession>
<dbReference type="EMBL" id="NESP01000001">
    <property type="protein sequence ID" value="PUE58132.1"/>
    <property type="molecule type" value="Genomic_DNA"/>
</dbReference>
<organism evidence="2 3">
    <name type="scientific">Limnohabitans curvus</name>
    <dbReference type="NCBI Taxonomy" id="323423"/>
    <lineage>
        <taxon>Bacteria</taxon>
        <taxon>Pseudomonadati</taxon>
        <taxon>Pseudomonadota</taxon>
        <taxon>Betaproteobacteria</taxon>
        <taxon>Burkholderiales</taxon>
        <taxon>Comamonadaceae</taxon>
        <taxon>Limnohabitans</taxon>
    </lineage>
</organism>
<evidence type="ECO:0008006" key="4">
    <source>
        <dbReference type="Google" id="ProtNLM"/>
    </source>
</evidence>
<dbReference type="Proteomes" id="UP000251341">
    <property type="component" value="Unassembled WGS sequence"/>
</dbReference>
<evidence type="ECO:0000256" key="1">
    <source>
        <dbReference type="ARBA" id="ARBA00023125"/>
    </source>
</evidence>
<sequence length="216" mass="25376">MTEKKDTTHILVPNTLVVFVRPRSTVWQCRYQVDGKWQRESTNERNLDDAKRVAHDLLIEANVRKKLNAAPITRTFKDIARQAIIRMEKLIADGDGKSMYKEYISIIENYLIKFFGSYKIDNITHQLLEEFDAWRIKKMVTPPKHSTVLNHNAALNRVFDEGIYRGYMYEINRPKLVAVGKKTERRPAFDLPEVRALRANFDELKEVDVNFFEESQ</sequence>
<gene>
    <name evidence="2" type="ORF">B9Z44_00035</name>
</gene>
<dbReference type="InterPro" id="IPR010998">
    <property type="entry name" value="Integrase_recombinase_N"/>
</dbReference>
<comment type="caution">
    <text evidence="2">The sequence shown here is derived from an EMBL/GenBank/DDBJ whole genome shotgun (WGS) entry which is preliminary data.</text>
</comment>
<dbReference type="GO" id="GO:0003677">
    <property type="term" value="F:DNA binding"/>
    <property type="evidence" value="ECO:0007669"/>
    <property type="project" value="UniProtKB-KW"/>
</dbReference>
<name>A0A315EQB1_9BURK</name>
<dbReference type="SUPFAM" id="SSF56349">
    <property type="entry name" value="DNA breaking-rejoining enzymes"/>
    <property type="match status" value="1"/>
</dbReference>
<evidence type="ECO:0000313" key="2">
    <source>
        <dbReference type="EMBL" id="PUE58132.1"/>
    </source>
</evidence>
<proteinExistence type="predicted"/>
<keyword evidence="1" id="KW-0238">DNA-binding</keyword>
<dbReference type="RefSeq" id="WP_108401359.1">
    <property type="nucleotide sequence ID" value="NZ_NESP01000001.1"/>
</dbReference>
<dbReference type="Gene3D" id="1.10.150.130">
    <property type="match status" value="1"/>
</dbReference>